<dbReference type="STRING" id="1071378.G0WEK8"/>
<sequence length="183" mass="20878">MVKNIKKYSINKMISSTTQRPTIISERHNSLSKPSTLNVIPKQKRRLSREEIINEMENEQDAIVVKLLKEIDQLKMENLYLKEQLNQKNQCLRRNSIDCGARLNKNSNNITDNECAITTDEEDSSSHIDVPHFILTGNSQYRVPRTPRASFNSISSKSGSFNHYSTMGAPPIQVSNKSRASNR</sequence>
<keyword evidence="3" id="KW-1185">Reference proteome</keyword>
<dbReference type="GeneID" id="11496120"/>
<dbReference type="OrthoDB" id="4026704at2759"/>
<dbReference type="Proteomes" id="UP000000689">
    <property type="component" value="Chromosome 8"/>
</dbReference>
<proteinExistence type="predicted"/>
<dbReference type="HOGENOM" id="CLU_1475538_0_0_1"/>
<feature type="compositionally biased region" description="Polar residues" evidence="1">
    <location>
        <begin position="173"/>
        <end position="183"/>
    </location>
</feature>
<dbReference type="AlphaFoldDB" id="G0WEK8"/>
<feature type="region of interest" description="Disordered" evidence="1">
    <location>
        <begin position="160"/>
        <end position="183"/>
    </location>
</feature>
<evidence type="ECO:0000256" key="1">
    <source>
        <dbReference type="SAM" id="MobiDB-lite"/>
    </source>
</evidence>
<dbReference type="KEGG" id="ndi:NDAI_0H00450"/>
<evidence type="ECO:0000313" key="2">
    <source>
        <dbReference type="EMBL" id="CCD26219.1"/>
    </source>
</evidence>
<dbReference type="EMBL" id="HE580274">
    <property type="protein sequence ID" value="CCD26219.1"/>
    <property type="molecule type" value="Genomic_DNA"/>
</dbReference>
<organism evidence="2 3">
    <name type="scientific">Naumovozyma dairenensis (strain ATCC 10597 / BCRC 20456 / CBS 421 / NBRC 0211 / NRRL Y-12639)</name>
    <name type="common">Saccharomyces dairenensis</name>
    <dbReference type="NCBI Taxonomy" id="1071378"/>
    <lineage>
        <taxon>Eukaryota</taxon>
        <taxon>Fungi</taxon>
        <taxon>Dikarya</taxon>
        <taxon>Ascomycota</taxon>
        <taxon>Saccharomycotina</taxon>
        <taxon>Saccharomycetes</taxon>
        <taxon>Saccharomycetales</taxon>
        <taxon>Saccharomycetaceae</taxon>
        <taxon>Naumovozyma</taxon>
    </lineage>
</organism>
<evidence type="ECO:0000313" key="3">
    <source>
        <dbReference type="Proteomes" id="UP000000689"/>
    </source>
</evidence>
<name>G0WEK8_NAUDC</name>
<dbReference type="RefSeq" id="XP_003671462.1">
    <property type="nucleotide sequence ID" value="XM_003671414.1"/>
</dbReference>
<gene>
    <name evidence="2" type="primary">NDAI0H00450</name>
    <name evidence="2" type="ordered locus">NDAI_0H00450</name>
</gene>
<accession>G0WEK8</accession>
<dbReference type="eggNOG" id="ENOG502SBUT">
    <property type="taxonomic scope" value="Eukaryota"/>
</dbReference>
<protein>
    <submittedName>
        <fullName evidence="2">Uncharacterized protein</fullName>
    </submittedName>
</protein>
<reference evidence="2 3" key="1">
    <citation type="journal article" date="2011" name="Proc. Natl. Acad. Sci. U.S.A.">
        <title>Evolutionary erosion of yeast sex chromosomes by mating-type switching accidents.</title>
        <authorList>
            <person name="Gordon J.L."/>
            <person name="Armisen D."/>
            <person name="Proux-Wera E."/>
            <person name="Oheigeartaigh S.S."/>
            <person name="Byrne K.P."/>
            <person name="Wolfe K.H."/>
        </authorList>
    </citation>
    <scope>NUCLEOTIDE SEQUENCE [LARGE SCALE GENOMIC DNA]</scope>
    <source>
        <strain evidence="3">ATCC 10597 / BCRC 20456 / CBS 421 / NBRC 0211 / NRRL Y-12639</strain>
    </source>
</reference>